<reference evidence="3 4" key="1">
    <citation type="submission" date="2020-03" db="EMBL/GenBank/DDBJ databases">
        <title>Genomic Encyclopedia of Type Strains, Phase IV (KMG-IV): sequencing the most valuable type-strain genomes for metagenomic binning, comparative biology and taxonomic classification.</title>
        <authorList>
            <person name="Goeker M."/>
        </authorList>
    </citation>
    <scope>NUCLEOTIDE SEQUENCE [LARGE SCALE GENOMIC DNA]</scope>
    <source>
        <strain evidence="3 4">DSM 105096</strain>
    </source>
</reference>
<accession>A0ABX0X9U4</accession>
<evidence type="ECO:0000259" key="2">
    <source>
        <dbReference type="Pfam" id="PF03781"/>
    </source>
</evidence>
<comment type="caution">
    <text evidence="3">The sequence shown here is derived from an EMBL/GenBank/DDBJ whole genome shotgun (WGS) entry which is preliminary data.</text>
</comment>
<dbReference type="InterPro" id="IPR005532">
    <property type="entry name" value="SUMF_dom"/>
</dbReference>
<evidence type="ECO:0000313" key="3">
    <source>
        <dbReference type="EMBL" id="NJC26006.1"/>
    </source>
</evidence>
<dbReference type="RefSeq" id="WP_168036771.1">
    <property type="nucleotide sequence ID" value="NZ_JAATJH010000002.1"/>
</dbReference>
<evidence type="ECO:0000313" key="4">
    <source>
        <dbReference type="Proteomes" id="UP000770785"/>
    </source>
</evidence>
<dbReference type="Gene3D" id="3.90.1580.10">
    <property type="entry name" value="paralog of FGE (formylglycine-generating enzyme)"/>
    <property type="match status" value="1"/>
</dbReference>
<dbReference type="Pfam" id="PF03781">
    <property type="entry name" value="FGE-sulfatase"/>
    <property type="match status" value="1"/>
</dbReference>
<feature type="signal peptide" evidence="1">
    <location>
        <begin position="1"/>
        <end position="20"/>
    </location>
</feature>
<evidence type="ECO:0000256" key="1">
    <source>
        <dbReference type="SAM" id="SignalP"/>
    </source>
</evidence>
<proteinExistence type="predicted"/>
<protein>
    <submittedName>
        <fullName evidence="3">Formylglycine-generating enzyme required for sulfatase activity</fullName>
    </submittedName>
</protein>
<name>A0ABX0X9U4_9BACT</name>
<dbReference type="InterPro" id="IPR016187">
    <property type="entry name" value="CTDL_fold"/>
</dbReference>
<keyword evidence="1" id="KW-0732">Signal</keyword>
<dbReference type="SUPFAM" id="SSF56436">
    <property type="entry name" value="C-type lectin-like"/>
    <property type="match status" value="1"/>
</dbReference>
<dbReference type="EMBL" id="JAATJH010000002">
    <property type="protein sequence ID" value="NJC26006.1"/>
    <property type="molecule type" value="Genomic_DNA"/>
</dbReference>
<organism evidence="3 4">
    <name type="scientific">Neolewinella antarctica</name>
    <dbReference type="NCBI Taxonomy" id="442734"/>
    <lineage>
        <taxon>Bacteria</taxon>
        <taxon>Pseudomonadati</taxon>
        <taxon>Bacteroidota</taxon>
        <taxon>Saprospiria</taxon>
        <taxon>Saprospirales</taxon>
        <taxon>Lewinellaceae</taxon>
        <taxon>Neolewinella</taxon>
    </lineage>
</organism>
<gene>
    <name evidence="3" type="ORF">GGR27_001505</name>
</gene>
<sequence>MLRRITLLCSFLVLGLTAHANNVEVTNISLTDQNPGAETSVIQFDLNWENSWRISSGPGNWDAAWVFAKYRVGNGRWMHAQLGTGGSTPSGATVDLKDGKGAFIYRSTDGSGDVSFNDVQLVWDYGVDGVDASAVVDVQVFAIEMVYISEGEYSMGTPFNSADVISEIGKIALRDFSNTVNVPYRVISENSIAVGNTGGGITYENTTTTGNNTGDGLGPIPAAFPKGFNAIYYMKYEASQAQFVAFFNTLTQDQKINMDPTKGGNNISIQGNGFAWPGQSGPGMTKNPNTPFSYVQWRITMAYLDWAALRPITEMEYEKAGRGPQDPIKLEFAHGSPDYTTNEYVYSNLYTPNSLVTNPGVGVGNLAIRETRDTLRAMVRCGIFAASAVNPTREETGGSYYGVMELSGNLYEMIVSIGSPEGRAFTGNHGDGILGVNGSANETGWPQDDAAGGGYRGGSFIDVEDDAWLSDRSNAVANLLPDDRTLLAVGIRGGRSAN</sequence>
<feature type="chain" id="PRO_5047032897" evidence="1">
    <location>
        <begin position="21"/>
        <end position="498"/>
    </location>
</feature>
<keyword evidence="4" id="KW-1185">Reference proteome</keyword>
<dbReference type="Proteomes" id="UP000770785">
    <property type="component" value="Unassembled WGS sequence"/>
</dbReference>
<dbReference type="InterPro" id="IPR042095">
    <property type="entry name" value="SUMF_sf"/>
</dbReference>
<feature type="domain" description="Sulfatase-modifying factor enzyme-like" evidence="2">
    <location>
        <begin position="233"/>
        <end position="419"/>
    </location>
</feature>